<evidence type="ECO:0000256" key="3">
    <source>
        <dbReference type="ARBA" id="ARBA00022737"/>
    </source>
</evidence>
<feature type="transmembrane region" description="Helical" evidence="6">
    <location>
        <begin position="77"/>
        <end position="99"/>
    </location>
</feature>
<dbReference type="InterPro" id="IPR005821">
    <property type="entry name" value="Ion_trans_dom"/>
</dbReference>
<dbReference type="GO" id="GO:0005886">
    <property type="term" value="C:plasma membrane"/>
    <property type="evidence" value="ECO:0007669"/>
    <property type="project" value="TreeGrafter"/>
</dbReference>
<evidence type="ECO:0000256" key="6">
    <source>
        <dbReference type="SAM" id="Phobius"/>
    </source>
</evidence>
<dbReference type="GO" id="GO:0098703">
    <property type="term" value="P:calcium ion import across plasma membrane"/>
    <property type="evidence" value="ECO:0007669"/>
    <property type="project" value="TreeGrafter"/>
</dbReference>
<evidence type="ECO:0000256" key="5">
    <source>
        <dbReference type="ARBA" id="ARBA00023136"/>
    </source>
</evidence>
<keyword evidence="4 6" id="KW-1133">Transmembrane helix</keyword>
<accession>A0A9N9I8H5</accession>
<feature type="domain" description="Ion transport" evidence="7">
    <location>
        <begin position="41"/>
        <end position="202"/>
    </location>
</feature>
<keyword evidence="3" id="KW-0677">Repeat</keyword>
<keyword evidence="9" id="KW-1185">Reference proteome</keyword>
<keyword evidence="2 6" id="KW-0812">Transmembrane</keyword>
<comment type="caution">
    <text evidence="8">The sequence shown here is derived from an EMBL/GenBank/DDBJ whole genome shotgun (WGS) entry which is preliminary data.</text>
</comment>
<dbReference type="PANTHER" id="PTHR10582:SF2">
    <property type="entry name" value="INACTIVE"/>
    <property type="match status" value="1"/>
</dbReference>
<keyword evidence="5 6" id="KW-0472">Membrane</keyword>
<dbReference type="Pfam" id="PF00520">
    <property type="entry name" value="Ion_trans"/>
    <property type="match status" value="1"/>
</dbReference>
<comment type="subcellular location">
    <subcellularLocation>
        <location evidence="1">Membrane</location>
        <topology evidence="1">Multi-pass membrane protein</topology>
    </subcellularLocation>
</comment>
<dbReference type="AlphaFoldDB" id="A0A9N9I8H5"/>
<organism evidence="8 9">
    <name type="scientific">Funneliformis mosseae</name>
    <name type="common">Endomycorrhizal fungus</name>
    <name type="synonym">Glomus mosseae</name>
    <dbReference type="NCBI Taxonomy" id="27381"/>
    <lineage>
        <taxon>Eukaryota</taxon>
        <taxon>Fungi</taxon>
        <taxon>Fungi incertae sedis</taxon>
        <taxon>Mucoromycota</taxon>
        <taxon>Glomeromycotina</taxon>
        <taxon>Glomeromycetes</taxon>
        <taxon>Glomerales</taxon>
        <taxon>Glomeraceae</taxon>
        <taxon>Funneliformis</taxon>
    </lineage>
</organism>
<protein>
    <submittedName>
        <fullName evidence="8">12827_t:CDS:1</fullName>
    </submittedName>
</protein>
<gene>
    <name evidence="8" type="ORF">FMOSSE_LOCUS15198</name>
</gene>
<evidence type="ECO:0000313" key="9">
    <source>
        <dbReference type="Proteomes" id="UP000789375"/>
    </source>
</evidence>
<dbReference type="InterPro" id="IPR024862">
    <property type="entry name" value="TRPV"/>
</dbReference>
<dbReference type="Proteomes" id="UP000789375">
    <property type="component" value="Unassembled WGS sequence"/>
</dbReference>
<evidence type="ECO:0000259" key="7">
    <source>
        <dbReference type="Pfam" id="PF00520"/>
    </source>
</evidence>
<dbReference type="EMBL" id="CAJVPP010014373">
    <property type="protein sequence ID" value="CAG8723927.1"/>
    <property type="molecule type" value="Genomic_DNA"/>
</dbReference>
<name>A0A9N9I8H5_FUNMO</name>
<evidence type="ECO:0000256" key="2">
    <source>
        <dbReference type="ARBA" id="ARBA00022692"/>
    </source>
</evidence>
<evidence type="ECO:0000313" key="8">
    <source>
        <dbReference type="EMBL" id="CAG8723927.1"/>
    </source>
</evidence>
<feature type="transmembrane region" description="Helical" evidence="6">
    <location>
        <begin position="39"/>
        <end position="56"/>
    </location>
</feature>
<feature type="transmembrane region" description="Helical" evidence="6">
    <location>
        <begin position="140"/>
        <end position="156"/>
    </location>
</feature>
<sequence>TYIRLTEINVPDDQSDFNVYDQYLKEYGVTFYYDYKEAIIPHAFSVLFLWFELLLLMRFFSGTATYINIIINILKAIWPFLMFMLMTTVAFGHAMYIILKQPENLDLKPNGDSYKMNSSDGTENLNITQDFDVKNPNDNFYVNFAYSVMGVYFWILGRWDQLERWDFWPVHVFSIAASILLVIIMQNLLVAFMTGVYENARNNVKLAVLGYRANFIADYELLEKPTGNYKRNPRYIYYVGTPEYQKQWLDKAEKYRKIHKSLSFDDIISQLSKDDDSDNDDISIEKLDEKLMKIQDEMKNDVASKFNSVEKSIKELLTIVKSK</sequence>
<feature type="transmembrane region" description="Helical" evidence="6">
    <location>
        <begin position="168"/>
        <end position="193"/>
    </location>
</feature>
<feature type="non-terminal residue" evidence="8">
    <location>
        <position position="323"/>
    </location>
</feature>
<reference evidence="8" key="1">
    <citation type="submission" date="2021-06" db="EMBL/GenBank/DDBJ databases">
        <authorList>
            <person name="Kallberg Y."/>
            <person name="Tangrot J."/>
            <person name="Rosling A."/>
        </authorList>
    </citation>
    <scope>NUCLEOTIDE SEQUENCE</scope>
    <source>
        <strain evidence="8">87-6 pot B 2015</strain>
    </source>
</reference>
<dbReference type="GO" id="GO:0005216">
    <property type="term" value="F:monoatomic ion channel activity"/>
    <property type="evidence" value="ECO:0007669"/>
    <property type="project" value="InterPro"/>
</dbReference>
<evidence type="ECO:0000256" key="4">
    <source>
        <dbReference type="ARBA" id="ARBA00022989"/>
    </source>
</evidence>
<dbReference type="PANTHER" id="PTHR10582">
    <property type="entry name" value="TRANSIENT RECEPTOR POTENTIAL ION CHANNEL PROTEIN"/>
    <property type="match status" value="1"/>
</dbReference>
<evidence type="ECO:0000256" key="1">
    <source>
        <dbReference type="ARBA" id="ARBA00004141"/>
    </source>
</evidence>
<proteinExistence type="predicted"/>